<dbReference type="RefSeq" id="WP_121923286.1">
    <property type="nucleotide sequence ID" value="NZ_REFO01000012.1"/>
</dbReference>
<dbReference type="Pfam" id="PF02613">
    <property type="entry name" value="Nitrate_red_del"/>
    <property type="match status" value="1"/>
</dbReference>
<protein>
    <submittedName>
        <fullName evidence="2">TorA maturation chaperone TorD</fullName>
    </submittedName>
</protein>
<dbReference type="Gene3D" id="1.10.3480.10">
    <property type="entry name" value="TorD-like"/>
    <property type="match status" value="1"/>
</dbReference>
<dbReference type="EMBL" id="REFO01000012">
    <property type="protein sequence ID" value="RMA96157.1"/>
    <property type="molecule type" value="Genomic_DNA"/>
</dbReference>
<evidence type="ECO:0000313" key="2">
    <source>
        <dbReference type="EMBL" id="RMA96157.1"/>
    </source>
</evidence>
<dbReference type="Proteomes" id="UP000280842">
    <property type="component" value="Unassembled WGS sequence"/>
</dbReference>
<dbReference type="PANTHER" id="PTHR34227:SF1">
    <property type="entry name" value="DIMETHYL SULFOXIDE REDUCTASE CHAPERONE-RELATED"/>
    <property type="match status" value="1"/>
</dbReference>
<gene>
    <name evidence="2" type="ORF">CLV39_1171</name>
</gene>
<dbReference type="SUPFAM" id="SSF89155">
    <property type="entry name" value="TorD-like"/>
    <property type="match status" value="1"/>
</dbReference>
<dbReference type="InterPro" id="IPR020945">
    <property type="entry name" value="DMSO/NO3_reduct_chaperone"/>
</dbReference>
<sequence>MENIIDITQARINMYGFLSRLFIEEIDPFTLQKIKENEDLLELFPNTKQWDKFKEKDIMKLIEEDLNVDYTTLFILNVYPYESVFVNDEGHINPTITNPTLVFYREHGYAIDLNKTRALSPDHIGVELEFMMNLIQDELNAIAREDEEKANEYRKIQKKFLEEHLANWGLPYLLAIKDIAETPFYYDVADATLEFLMSDLEYLNEKLESQVS</sequence>
<proteinExistence type="predicted"/>
<reference evidence="2 3" key="1">
    <citation type="submission" date="2018-10" db="EMBL/GenBank/DDBJ databases">
        <title>Genomic Encyclopedia of Archaeal and Bacterial Type Strains, Phase II (KMG-II): from individual species to whole genera.</title>
        <authorList>
            <person name="Goeker M."/>
        </authorList>
    </citation>
    <scope>NUCLEOTIDE SEQUENCE [LARGE SCALE GENOMIC DNA]</scope>
    <source>
        <strain evidence="2 3">VM1</strain>
    </source>
</reference>
<dbReference type="InterPro" id="IPR036411">
    <property type="entry name" value="TorD-like_sf"/>
</dbReference>
<dbReference type="InterPro" id="IPR050289">
    <property type="entry name" value="TorD/DmsD_chaperones"/>
</dbReference>
<evidence type="ECO:0000313" key="3">
    <source>
        <dbReference type="Proteomes" id="UP000280842"/>
    </source>
</evidence>
<organism evidence="2 3">
    <name type="scientific">Hydrogenothermus marinus</name>
    <dbReference type="NCBI Taxonomy" id="133270"/>
    <lineage>
        <taxon>Bacteria</taxon>
        <taxon>Pseudomonadati</taxon>
        <taxon>Aquificota</taxon>
        <taxon>Aquificia</taxon>
        <taxon>Aquificales</taxon>
        <taxon>Hydrogenothermaceae</taxon>
        <taxon>Hydrogenothermus</taxon>
    </lineage>
</organism>
<evidence type="ECO:0000256" key="1">
    <source>
        <dbReference type="ARBA" id="ARBA00023186"/>
    </source>
</evidence>
<accession>A0A3M0BGK8</accession>
<name>A0A3M0BGK8_9AQUI</name>
<dbReference type="OrthoDB" id="13061at2"/>
<dbReference type="PANTHER" id="PTHR34227">
    <property type="entry name" value="CHAPERONE PROTEIN YCDY"/>
    <property type="match status" value="1"/>
</dbReference>
<keyword evidence="1" id="KW-0143">Chaperone</keyword>
<keyword evidence="3" id="KW-1185">Reference proteome</keyword>
<comment type="caution">
    <text evidence="2">The sequence shown here is derived from an EMBL/GenBank/DDBJ whole genome shotgun (WGS) entry which is preliminary data.</text>
</comment>
<dbReference type="AlphaFoldDB" id="A0A3M0BGK8"/>